<organism evidence="2 3">
    <name type="scientific">Armillaria gallica</name>
    <name type="common">Bulbous honey fungus</name>
    <name type="synonym">Armillaria bulbosa</name>
    <dbReference type="NCBI Taxonomy" id="47427"/>
    <lineage>
        <taxon>Eukaryota</taxon>
        <taxon>Fungi</taxon>
        <taxon>Dikarya</taxon>
        <taxon>Basidiomycota</taxon>
        <taxon>Agaricomycotina</taxon>
        <taxon>Agaricomycetes</taxon>
        <taxon>Agaricomycetidae</taxon>
        <taxon>Agaricales</taxon>
        <taxon>Marasmiineae</taxon>
        <taxon>Physalacriaceae</taxon>
        <taxon>Armillaria</taxon>
    </lineage>
</organism>
<keyword evidence="3" id="KW-1185">Reference proteome</keyword>
<evidence type="ECO:0000313" key="2">
    <source>
        <dbReference type="EMBL" id="PBK85420.1"/>
    </source>
</evidence>
<name>A0A2H3CU89_ARMGA</name>
<dbReference type="EMBL" id="KZ293691">
    <property type="protein sequence ID" value="PBK85420.1"/>
    <property type="molecule type" value="Genomic_DNA"/>
</dbReference>
<sequence>MKNGASMDVISIVALALEGILYGLSLLMLSATVYVLIRRRRRDVESKGISTKKMFTACAFGALSTAHMIVDVHHVLSGFVYKNNLLKGGPTAYFSDVSEVGFLLKISVYSVQTALADAIVMYRCYVVWGSLWAIVIPSIGWSSFVACAVGTVYNCSLSHQQGVFGHEIEHWMQVFFVSTLATNIAATGLLGYRIWSIDRNIVSHRCGKGSLMHPLLIIIDAGILYSVSLLVAIGCYAAETNGLFVVLDLISPIISATFYMIIIRIDMAAKSQTTAKKVARRSTGVQRSPSPWRKDDFGMGPLQVHITQFQESHVDNGEGHLTDLESEYHAESGWTSVPV</sequence>
<protein>
    <recommendedName>
        <fullName evidence="4">Family A G protein-coupled receptor-like protein</fullName>
    </recommendedName>
</protein>
<accession>A0A2H3CU89</accession>
<keyword evidence="1" id="KW-1133">Transmembrane helix</keyword>
<feature type="transmembrane region" description="Helical" evidence="1">
    <location>
        <begin position="131"/>
        <end position="153"/>
    </location>
</feature>
<feature type="transmembrane region" description="Helical" evidence="1">
    <location>
        <begin position="243"/>
        <end position="262"/>
    </location>
</feature>
<proteinExistence type="predicted"/>
<feature type="transmembrane region" description="Helical" evidence="1">
    <location>
        <begin position="173"/>
        <end position="195"/>
    </location>
</feature>
<dbReference type="Proteomes" id="UP000217790">
    <property type="component" value="Unassembled WGS sequence"/>
</dbReference>
<evidence type="ECO:0000256" key="1">
    <source>
        <dbReference type="SAM" id="Phobius"/>
    </source>
</evidence>
<dbReference type="OrthoDB" id="3354175at2759"/>
<gene>
    <name evidence="2" type="ORF">ARMGADRAFT_1087589</name>
</gene>
<keyword evidence="1" id="KW-0812">Transmembrane</keyword>
<dbReference type="InParanoid" id="A0A2H3CU89"/>
<evidence type="ECO:0008006" key="4">
    <source>
        <dbReference type="Google" id="ProtNLM"/>
    </source>
</evidence>
<dbReference type="STRING" id="47427.A0A2H3CU89"/>
<feature type="transmembrane region" description="Helical" evidence="1">
    <location>
        <begin position="12"/>
        <end position="37"/>
    </location>
</feature>
<keyword evidence="1" id="KW-0472">Membrane</keyword>
<dbReference type="OMA" id="IIRIDMA"/>
<reference evidence="3" key="1">
    <citation type="journal article" date="2017" name="Nat. Ecol. Evol.">
        <title>Genome expansion and lineage-specific genetic innovations in the forest pathogenic fungi Armillaria.</title>
        <authorList>
            <person name="Sipos G."/>
            <person name="Prasanna A.N."/>
            <person name="Walter M.C."/>
            <person name="O'Connor E."/>
            <person name="Balint B."/>
            <person name="Krizsan K."/>
            <person name="Kiss B."/>
            <person name="Hess J."/>
            <person name="Varga T."/>
            <person name="Slot J."/>
            <person name="Riley R."/>
            <person name="Boka B."/>
            <person name="Rigling D."/>
            <person name="Barry K."/>
            <person name="Lee J."/>
            <person name="Mihaltcheva S."/>
            <person name="LaButti K."/>
            <person name="Lipzen A."/>
            <person name="Waldron R."/>
            <person name="Moloney N.M."/>
            <person name="Sperisen C."/>
            <person name="Kredics L."/>
            <person name="Vagvoelgyi C."/>
            <person name="Patrignani A."/>
            <person name="Fitzpatrick D."/>
            <person name="Nagy I."/>
            <person name="Doyle S."/>
            <person name="Anderson J.B."/>
            <person name="Grigoriev I.V."/>
            <person name="Gueldener U."/>
            <person name="Muensterkoetter M."/>
            <person name="Nagy L.G."/>
        </authorList>
    </citation>
    <scope>NUCLEOTIDE SEQUENCE [LARGE SCALE GENOMIC DNA]</scope>
    <source>
        <strain evidence="3">Ar21-2</strain>
    </source>
</reference>
<evidence type="ECO:0000313" key="3">
    <source>
        <dbReference type="Proteomes" id="UP000217790"/>
    </source>
</evidence>
<dbReference type="AlphaFoldDB" id="A0A2H3CU89"/>
<feature type="transmembrane region" description="Helical" evidence="1">
    <location>
        <begin position="215"/>
        <end position="237"/>
    </location>
</feature>